<dbReference type="PANTHER" id="PTHR33698">
    <property type="entry name" value="NUCLEAR TRANSPORT FACTOR 2 (NTF2)-LIKE PROTEIN"/>
    <property type="match status" value="1"/>
</dbReference>
<comment type="caution">
    <text evidence="3">The sequence shown here is derived from an EMBL/GenBank/DDBJ whole genome shotgun (WGS) entry which is preliminary data.</text>
</comment>
<evidence type="ECO:0000259" key="2">
    <source>
        <dbReference type="Pfam" id="PF12680"/>
    </source>
</evidence>
<sequence>MSSICSDFAYPFLSAFFEREVMRSSTSFPLSSNPTLTSRSPKTLETRVSLRTSSSIGAPRLPSRRARHGSVRLPRNSSVGVGANRSQVTEADQLQASSTSSTTSGDVVREFYDRINRRDLAGVEDLIGEDCVYEDLIFSQPFVGRKAILEFFKKFTESISGDLQFVIDDICDDDTLAVGVTWHLEWQGRTFPFSRGCSFYRLEVLDGRRQIIYGRDSVEPATKPGETALVLIRAVTWILQRFPQLADRL</sequence>
<feature type="domain" description="SnoaL-like" evidence="2">
    <location>
        <begin position="108"/>
        <end position="208"/>
    </location>
</feature>
<name>A0AAX6HP98_IRIPA</name>
<dbReference type="AlphaFoldDB" id="A0AAX6HP98"/>
<feature type="compositionally biased region" description="Polar residues" evidence="1">
    <location>
        <begin position="26"/>
        <end position="43"/>
    </location>
</feature>
<evidence type="ECO:0000256" key="1">
    <source>
        <dbReference type="SAM" id="MobiDB-lite"/>
    </source>
</evidence>
<protein>
    <recommendedName>
        <fullName evidence="2">SnoaL-like domain-containing protein</fullName>
    </recommendedName>
</protein>
<keyword evidence="4" id="KW-1185">Reference proteome</keyword>
<dbReference type="EMBL" id="JANAVB010007399">
    <property type="protein sequence ID" value="KAJ6842830.1"/>
    <property type="molecule type" value="Genomic_DNA"/>
</dbReference>
<reference evidence="3" key="2">
    <citation type="submission" date="2023-04" db="EMBL/GenBank/DDBJ databases">
        <authorList>
            <person name="Bruccoleri R.E."/>
            <person name="Oakeley E.J."/>
            <person name="Faust A.-M."/>
            <person name="Dessus-Babus S."/>
            <person name="Altorfer M."/>
            <person name="Burckhardt D."/>
            <person name="Oertli M."/>
            <person name="Naumann U."/>
            <person name="Petersen F."/>
            <person name="Wong J."/>
        </authorList>
    </citation>
    <scope>NUCLEOTIDE SEQUENCE</scope>
    <source>
        <strain evidence="3">GSM-AAB239-AS_SAM_17_03QT</strain>
        <tissue evidence="3">Leaf</tissue>
    </source>
</reference>
<dbReference type="InterPro" id="IPR037401">
    <property type="entry name" value="SnoaL-like"/>
</dbReference>
<dbReference type="Pfam" id="PF12680">
    <property type="entry name" value="SnoaL_2"/>
    <property type="match status" value="1"/>
</dbReference>
<dbReference type="SUPFAM" id="SSF54427">
    <property type="entry name" value="NTF2-like"/>
    <property type="match status" value="1"/>
</dbReference>
<organism evidence="3 4">
    <name type="scientific">Iris pallida</name>
    <name type="common">Sweet iris</name>
    <dbReference type="NCBI Taxonomy" id="29817"/>
    <lineage>
        <taxon>Eukaryota</taxon>
        <taxon>Viridiplantae</taxon>
        <taxon>Streptophyta</taxon>
        <taxon>Embryophyta</taxon>
        <taxon>Tracheophyta</taxon>
        <taxon>Spermatophyta</taxon>
        <taxon>Magnoliopsida</taxon>
        <taxon>Liliopsida</taxon>
        <taxon>Asparagales</taxon>
        <taxon>Iridaceae</taxon>
        <taxon>Iridoideae</taxon>
        <taxon>Irideae</taxon>
        <taxon>Iris</taxon>
    </lineage>
</organism>
<dbReference type="InterPro" id="IPR032710">
    <property type="entry name" value="NTF2-like_dom_sf"/>
</dbReference>
<evidence type="ECO:0000313" key="3">
    <source>
        <dbReference type="EMBL" id="KAJ6842830.1"/>
    </source>
</evidence>
<accession>A0AAX6HP98</accession>
<gene>
    <name evidence="3" type="ORF">M6B38_298795</name>
</gene>
<dbReference type="Proteomes" id="UP001140949">
    <property type="component" value="Unassembled WGS sequence"/>
</dbReference>
<dbReference type="PANTHER" id="PTHR33698:SF3">
    <property type="entry name" value="OS09G0266000 PROTEIN"/>
    <property type="match status" value="1"/>
</dbReference>
<dbReference type="Gene3D" id="3.10.450.50">
    <property type="match status" value="1"/>
</dbReference>
<feature type="compositionally biased region" description="Polar residues" evidence="1">
    <location>
        <begin position="75"/>
        <end position="96"/>
    </location>
</feature>
<proteinExistence type="predicted"/>
<feature type="region of interest" description="Disordered" evidence="1">
    <location>
        <begin position="26"/>
        <end position="102"/>
    </location>
</feature>
<evidence type="ECO:0000313" key="4">
    <source>
        <dbReference type="Proteomes" id="UP001140949"/>
    </source>
</evidence>
<reference evidence="3" key="1">
    <citation type="journal article" date="2023" name="GigaByte">
        <title>Genome assembly of the bearded iris, Iris pallida Lam.</title>
        <authorList>
            <person name="Bruccoleri R.E."/>
            <person name="Oakeley E.J."/>
            <person name="Faust A.M.E."/>
            <person name="Altorfer M."/>
            <person name="Dessus-Babus S."/>
            <person name="Burckhardt D."/>
            <person name="Oertli M."/>
            <person name="Naumann U."/>
            <person name="Petersen F."/>
            <person name="Wong J."/>
        </authorList>
    </citation>
    <scope>NUCLEOTIDE SEQUENCE</scope>
    <source>
        <strain evidence="3">GSM-AAB239-AS_SAM_17_03QT</strain>
    </source>
</reference>